<keyword evidence="7 12" id="KW-0812">Transmembrane</keyword>
<keyword evidence="5 12" id="KW-0337">GPI-anchor biosynthesis</keyword>
<protein>
    <recommendedName>
        <fullName evidence="4 12">GPI ethanolamine phosphate transferase 1</fullName>
        <ecNumber evidence="12">2.-.-.-</ecNumber>
    </recommendedName>
</protein>
<comment type="function">
    <text evidence="12">Ethanolamine phosphate transferase involved in glycosylphosphatidylinositol-anchor biosynthesis. Transfers ethanolamine phosphate to the first alpha-1,4-linked mannose of the glycosylphosphatidylinositol precursor of GPI-anchor.</text>
</comment>
<dbReference type="Pfam" id="PF01663">
    <property type="entry name" value="Phosphodiest"/>
    <property type="match status" value="1"/>
</dbReference>
<dbReference type="GO" id="GO:0006506">
    <property type="term" value="P:GPI anchor biosynthetic process"/>
    <property type="evidence" value="ECO:0007669"/>
    <property type="project" value="UniProtKB-UniPathway"/>
</dbReference>
<comment type="pathway">
    <text evidence="2 12">Glycolipid biosynthesis; glycosylphosphatidylinositol-anchor biosynthesis.</text>
</comment>
<keyword evidence="9 12" id="KW-1133">Transmembrane helix</keyword>
<evidence type="ECO:0000259" key="13">
    <source>
        <dbReference type="Pfam" id="PF04987"/>
    </source>
</evidence>
<evidence type="ECO:0000256" key="8">
    <source>
        <dbReference type="ARBA" id="ARBA00022824"/>
    </source>
</evidence>
<dbReference type="CDD" id="cd16020">
    <property type="entry name" value="GPI_EPT_1"/>
    <property type="match status" value="1"/>
</dbReference>
<dbReference type="InterPro" id="IPR017852">
    <property type="entry name" value="GPI_EtnP_transferase_1_C"/>
</dbReference>
<feature type="transmembrane region" description="Helical" evidence="12">
    <location>
        <begin position="774"/>
        <end position="797"/>
    </location>
</feature>
<dbReference type="EC" id="2.-.-.-" evidence="12"/>
<dbReference type="UniPathway" id="UPA00196"/>
<dbReference type="InterPro" id="IPR002591">
    <property type="entry name" value="Phosphodiest/P_Trfase"/>
</dbReference>
<dbReference type="PANTHER" id="PTHR12250">
    <property type="entry name" value="PHOSPHATIDYLINOSITOL GLYCAN, CLASS N"/>
    <property type="match status" value="1"/>
</dbReference>
<keyword evidence="15" id="KW-1185">Reference proteome</keyword>
<dbReference type="AlphaFoldDB" id="A0A8C7ZT68"/>
<dbReference type="FunFam" id="3.40.720.10:FF:000015">
    <property type="entry name" value="GPI ethanolamine phosphate transferase 1"/>
    <property type="match status" value="1"/>
</dbReference>
<dbReference type="InterPro" id="IPR037671">
    <property type="entry name" value="PIGN_N"/>
</dbReference>
<evidence type="ECO:0000256" key="4">
    <source>
        <dbReference type="ARBA" id="ARBA00020831"/>
    </source>
</evidence>
<feature type="transmembrane region" description="Helical" evidence="12">
    <location>
        <begin position="736"/>
        <end position="754"/>
    </location>
</feature>
<evidence type="ECO:0000313" key="14">
    <source>
        <dbReference type="Ensembl" id="ENSOSIP00000045119.1"/>
    </source>
</evidence>
<evidence type="ECO:0000256" key="12">
    <source>
        <dbReference type="RuleBase" id="RU367138"/>
    </source>
</evidence>
<evidence type="ECO:0000256" key="1">
    <source>
        <dbReference type="ARBA" id="ARBA00004477"/>
    </source>
</evidence>
<dbReference type="GeneTree" id="ENSGT00390000017600"/>
<feature type="transmembrane region" description="Helical" evidence="12">
    <location>
        <begin position="631"/>
        <end position="649"/>
    </location>
</feature>
<sequence>MRVITFFIVGLTVHVVFFLSIFDIYFTSPLVHGMTPQSTQMNPPASRLVLVVADGLRADSLFTLLPNGSSRTPYLRRVIEENGTWGVSHTRVPTESRPGHVALIAGFYEDVSAVAKGWKENPVEFDSVFNESRHTWCWGSPDILPMFAKGASGDHVYTHTYPAVEEDFASTDASRLDSWVFTQVKSLFESAKSNSTLKASLLMDKNIFFLHLLVPCMESDYLNNIGLVDKGIAELVPVMEEFFGHDGRTAYVFTSDHGMTNWGSHGAGHPSETLTPLVVWGAGVNVAQRVTEPQSYEDHFLQEWKLEHIRRVDVNQADIAPLMASLVGVPIPVNSVGVLPILYLNNSGQFKAESMYTNAIQVLEQFKIKMMQKKETTLSFFFTPFQYLTESKQAEITHKARILIQLEKYNEAISLCQSLISLSLEGLLYYHTYDRFFLGCSVVLGFVGWTSYVILVILKTHASLNRHPHFSKQVGGPFLMITAFLLIQRSPVTYYIYCLLPVPVWFVVYKESGALKDLFRSIPSLPLWKCLGYFVLVTFGIELLVVSFFNRAVLTVGLGVLSLWPILTGLFTKAKFRSLSWFLGCLCLSAFPLMPVVGREPNLHLMLLVAVCACVPTFTHSSLQQKRGLPLLNQIISWSTLGSSILVPLLSSSRLFHRLLSIFLSLTSTYLLLSTGSEALFPPVLSWLMFAWINIEQEALLAQGVSGRLELSTIDFSANIDISKIRQLKLDDIRRSYFFVFFIITAFFGTGNIASINSFDPASVYCFLTVFNPFIMGGLMMWKVIIPFIIVMCTFESIQVATQLSSRSLFLIVLVISDVMALHFFFMVQDYGSWLDIGTSISHYVIVMSMTIFLMLLSVVTHILTSKRLTLCASPKMHFP</sequence>
<evidence type="ECO:0000256" key="10">
    <source>
        <dbReference type="ARBA" id="ARBA00023136"/>
    </source>
</evidence>
<dbReference type="GO" id="GO:0005789">
    <property type="term" value="C:endoplasmic reticulum membrane"/>
    <property type="evidence" value="ECO:0007669"/>
    <property type="project" value="UniProtKB-SubCell"/>
</dbReference>
<evidence type="ECO:0000256" key="3">
    <source>
        <dbReference type="ARBA" id="ARBA00008400"/>
    </source>
</evidence>
<evidence type="ECO:0000256" key="9">
    <source>
        <dbReference type="ARBA" id="ARBA00022989"/>
    </source>
</evidence>
<keyword evidence="10 12" id="KW-0472">Membrane</keyword>
<organism evidence="14 15">
    <name type="scientific">Oryzias sinensis</name>
    <name type="common">Chinese medaka</name>
    <dbReference type="NCBI Taxonomy" id="183150"/>
    <lineage>
        <taxon>Eukaryota</taxon>
        <taxon>Metazoa</taxon>
        <taxon>Chordata</taxon>
        <taxon>Craniata</taxon>
        <taxon>Vertebrata</taxon>
        <taxon>Euteleostomi</taxon>
        <taxon>Actinopterygii</taxon>
        <taxon>Neopterygii</taxon>
        <taxon>Teleostei</taxon>
        <taxon>Neoteleostei</taxon>
        <taxon>Acanthomorphata</taxon>
        <taxon>Ovalentaria</taxon>
        <taxon>Atherinomorphae</taxon>
        <taxon>Beloniformes</taxon>
        <taxon>Adrianichthyidae</taxon>
        <taxon>Oryziinae</taxon>
        <taxon>Oryzias</taxon>
    </lineage>
</organism>
<feature type="transmembrane region" description="Helical" evidence="12">
    <location>
        <begin position="493"/>
        <end position="509"/>
    </location>
</feature>
<keyword evidence="11" id="KW-0325">Glycoprotein</keyword>
<feature type="transmembrane region" description="Helical" evidence="12">
    <location>
        <begin position="603"/>
        <end position="619"/>
    </location>
</feature>
<feature type="transmembrane region" description="Helical" evidence="12">
    <location>
        <begin position="6"/>
        <end position="26"/>
    </location>
</feature>
<keyword evidence="8 12" id="KW-0256">Endoplasmic reticulum</keyword>
<dbReference type="Proteomes" id="UP000694383">
    <property type="component" value="Unplaced"/>
</dbReference>
<feature type="transmembrane region" description="Helical" evidence="12">
    <location>
        <begin position="809"/>
        <end position="829"/>
    </location>
</feature>
<evidence type="ECO:0000256" key="5">
    <source>
        <dbReference type="ARBA" id="ARBA00022502"/>
    </source>
</evidence>
<dbReference type="InterPro" id="IPR007070">
    <property type="entry name" value="GPI_EtnP_transferase_1"/>
</dbReference>
<feature type="transmembrane region" description="Helical" evidence="12">
    <location>
        <begin position="579"/>
        <end position="597"/>
    </location>
</feature>
<name>A0A8C7ZT68_9TELE</name>
<dbReference type="InterPro" id="IPR017850">
    <property type="entry name" value="Alkaline_phosphatase_core_sf"/>
</dbReference>
<feature type="transmembrane region" description="Helical" evidence="12">
    <location>
        <begin position="436"/>
        <end position="458"/>
    </location>
</feature>
<evidence type="ECO:0000256" key="11">
    <source>
        <dbReference type="ARBA" id="ARBA00023180"/>
    </source>
</evidence>
<feature type="transmembrane region" description="Helical" evidence="12">
    <location>
        <begin position="530"/>
        <end position="549"/>
    </location>
</feature>
<dbReference type="SUPFAM" id="SSF53649">
    <property type="entry name" value="Alkaline phosphatase-like"/>
    <property type="match status" value="1"/>
</dbReference>
<keyword evidence="6 12" id="KW-0808">Transferase</keyword>
<accession>A0A8C7ZT68</accession>
<comment type="subcellular location">
    <subcellularLocation>
        <location evidence="1 12">Endoplasmic reticulum membrane</location>
        <topology evidence="1 12">Multi-pass membrane protein</topology>
    </subcellularLocation>
</comment>
<evidence type="ECO:0000256" key="6">
    <source>
        <dbReference type="ARBA" id="ARBA00022679"/>
    </source>
</evidence>
<feature type="transmembrane region" description="Helical" evidence="12">
    <location>
        <begin position="470"/>
        <end position="487"/>
    </location>
</feature>
<evidence type="ECO:0000256" key="7">
    <source>
        <dbReference type="ARBA" id="ARBA00022692"/>
    </source>
</evidence>
<feature type="transmembrane region" description="Helical" evidence="12">
    <location>
        <begin position="841"/>
        <end position="864"/>
    </location>
</feature>
<comment type="similarity">
    <text evidence="3 12">Belongs to the PIGG/PIGN/PIGO family. PIGN subfamily.</text>
</comment>
<dbReference type="GO" id="GO:0051377">
    <property type="term" value="F:mannose-ethanolamine phosphotransferase activity"/>
    <property type="evidence" value="ECO:0007669"/>
    <property type="project" value="UniProtKB-UniRule"/>
</dbReference>
<evidence type="ECO:0000313" key="15">
    <source>
        <dbReference type="Proteomes" id="UP000694383"/>
    </source>
</evidence>
<dbReference type="PANTHER" id="PTHR12250:SF0">
    <property type="entry name" value="GPI ETHANOLAMINE PHOSPHATE TRANSFERASE 1"/>
    <property type="match status" value="1"/>
</dbReference>
<reference evidence="14" key="1">
    <citation type="submission" date="2025-08" db="UniProtKB">
        <authorList>
            <consortium name="Ensembl"/>
        </authorList>
    </citation>
    <scope>IDENTIFICATION</scope>
</reference>
<dbReference type="Pfam" id="PF04987">
    <property type="entry name" value="PigN"/>
    <property type="match status" value="1"/>
</dbReference>
<reference evidence="14" key="2">
    <citation type="submission" date="2025-09" db="UniProtKB">
        <authorList>
            <consortium name="Ensembl"/>
        </authorList>
    </citation>
    <scope>IDENTIFICATION</scope>
</reference>
<dbReference type="Gene3D" id="3.40.720.10">
    <property type="entry name" value="Alkaline Phosphatase, subunit A"/>
    <property type="match status" value="1"/>
</dbReference>
<feature type="domain" description="GPI ethanolamine phosphate transferase 1 C-terminal" evidence="13">
    <location>
        <begin position="606"/>
        <end position="833"/>
    </location>
</feature>
<evidence type="ECO:0000256" key="2">
    <source>
        <dbReference type="ARBA" id="ARBA00004687"/>
    </source>
</evidence>
<dbReference type="Ensembl" id="ENSOSIT00000047458.1">
    <property type="protein sequence ID" value="ENSOSIP00000045119.1"/>
    <property type="gene ID" value="ENSOSIG00000020433.1"/>
</dbReference>
<proteinExistence type="inferred from homology"/>
<feature type="transmembrane region" description="Helical" evidence="12">
    <location>
        <begin position="555"/>
        <end position="572"/>
    </location>
</feature>